<dbReference type="EMBL" id="VZCW01000208">
    <property type="protein sequence ID" value="MQN12714.1"/>
    <property type="molecule type" value="Genomic_DNA"/>
</dbReference>
<comment type="caution">
    <text evidence="1">The sequence shown here is derived from an EMBL/GenBank/DDBJ whole genome shotgun (WGS) entry which is preliminary data.</text>
</comment>
<evidence type="ECO:0000313" key="1">
    <source>
        <dbReference type="EMBL" id="MQN12714.1"/>
    </source>
</evidence>
<accession>A0AA90UFH4</accession>
<dbReference type="Proteomes" id="UP000442105">
    <property type="component" value="Unassembled WGS sequence"/>
</dbReference>
<organism evidence="1 2">
    <name type="scientific">Segatella copri</name>
    <dbReference type="NCBI Taxonomy" id="165179"/>
    <lineage>
        <taxon>Bacteria</taxon>
        <taxon>Pseudomonadati</taxon>
        <taxon>Bacteroidota</taxon>
        <taxon>Bacteroidia</taxon>
        <taxon>Bacteroidales</taxon>
        <taxon>Prevotellaceae</taxon>
        <taxon>Segatella</taxon>
    </lineage>
</organism>
<dbReference type="AlphaFoldDB" id="A0AA90UFH4"/>
<reference evidence="2" key="1">
    <citation type="submission" date="2019-09" db="EMBL/GenBank/DDBJ databases">
        <title>Distinct polysaccharide growth profiles of human intestinal Prevotella copri isolates.</title>
        <authorList>
            <person name="Fehlner-Peach H."/>
            <person name="Magnabosco C."/>
            <person name="Raghavan V."/>
            <person name="Scher J.U."/>
            <person name="Tett A."/>
            <person name="Cox L.M."/>
            <person name="Gottsegen C."/>
            <person name="Watters A."/>
            <person name="Wiltshire- Gordon J.D."/>
            <person name="Segata N."/>
            <person name="Bonneau R."/>
            <person name="Littman D.R."/>
        </authorList>
    </citation>
    <scope>NUCLEOTIDE SEQUENCE [LARGE SCALE GENOMIC DNA]</scope>
    <source>
        <strain evidence="2">iAQ1179</strain>
    </source>
</reference>
<dbReference type="RefSeq" id="WP_153128502.1">
    <property type="nucleotide sequence ID" value="NZ_CP137557.1"/>
</dbReference>
<evidence type="ECO:0000313" key="2">
    <source>
        <dbReference type="Proteomes" id="UP000442105"/>
    </source>
</evidence>
<proteinExistence type="predicted"/>
<gene>
    <name evidence="1" type="ORF">F7D95_07750</name>
</gene>
<protein>
    <submittedName>
        <fullName evidence="1">Uncharacterized protein</fullName>
    </submittedName>
</protein>
<sequence length="83" mass="10020">MGKRRGLSYQKRVADINRIYDQHIKDGVPNREIWRRFIYPEYAISERQFYNILKASAESKNVIPADAQPYLDFWNDEQGKDYY</sequence>
<name>A0AA90UFH4_9BACT</name>